<evidence type="ECO:0000256" key="6">
    <source>
        <dbReference type="ARBA" id="ARBA00023134"/>
    </source>
</evidence>
<dbReference type="KEGG" id="abac:LuPra_03820"/>
<proteinExistence type="inferred from homology"/>
<dbReference type="GO" id="GO:0043022">
    <property type="term" value="F:ribosome binding"/>
    <property type="evidence" value="ECO:0007669"/>
    <property type="project" value="TreeGrafter"/>
</dbReference>
<evidence type="ECO:0000313" key="12">
    <source>
        <dbReference type="EMBL" id="AMY10582.1"/>
    </source>
</evidence>
<dbReference type="CDD" id="cd01894">
    <property type="entry name" value="EngA1"/>
    <property type="match status" value="1"/>
</dbReference>
<dbReference type="AlphaFoldDB" id="A0A143PPQ0"/>
<feature type="binding site" evidence="8">
    <location>
        <begin position="309"/>
        <end position="312"/>
    </location>
    <ligand>
        <name>GTP</name>
        <dbReference type="ChEBI" id="CHEBI:37565"/>
        <label>2</label>
    </ligand>
</feature>
<dbReference type="InterPro" id="IPR016484">
    <property type="entry name" value="GTPase_Der"/>
</dbReference>
<dbReference type="PROSITE" id="PS51712">
    <property type="entry name" value="G_ENGA"/>
    <property type="match status" value="2"/>
</dbReference>
<keyword evidence="13" id="KW-1185">Reference proteome</keyword>
<comment type="subunit">
    <text evidence="8">Associates with the 50S ribosomal subunit.</text>
</comment>
<dbReference type="SUPFAM" id="SSF52540">
    <property type="entry name" value="P-loop containing nucleoside triphosphate hydrolases"/>
    <property type="match status" value="2"/>
</dbReference>
<evidence type="ECO:0000313" key="13">
    <source>
        <dbReference type="Proteomes" id="UP000076079"/>
    </source>
</evidence>
<feature type="binding site" evidence="8">
    <location>
        <begin position="242"/>
        <end position="246"/>
    </location>
    <ligand>
        <name>GTP</name>
        <dbReference type="ChEBI" id="CHEBI:37565"/>
        <label>2</label>
    </ligand>
</feature>
<reference evidence="13" key="2">
    <citation type="submission" date="2016-04" db="EMBL/GenBank/DDBJ databases">
        <title>First Complete Genome Sequence of a Subdivision 6 Acidobacterium.</title>
        <authorList>
            <person name="Huang S."/>
            <person name="Vieira S."/>
            <person name="Bunk B."/>
            <person name="Riedel T."/>
            <person name="Sproeer C."/>
            <person name="Overmann J."/>
        </authorList>
    </citation>
    <scope>NUCLEOTIDE SEQUENCE [LARGE SCALE GENOMIC DNA]</scope>
    <source>
        <strain evidence="13">DSM 100886 HEG_-6_39</strain>
    </source>
</reference>
<dbReference type="PANTHER" id="PTHR43834">
    <property type="entry name" value="GTPASE DER"/>
    <property type="match status" value="1"/>
</dbReference>
<evidence type="ECO:0000256" key="5">
    <source>
        <dbReference type="ARBA" id="ARBA00022741"/>
    </source>
</evidence>
<feature type="binding site" evidence="8">
    <location>
        <begin position="127"/>
        <end position="130"/>
    </location>
    <ligand>
        <name>GTP</name>
        <dbReference type="ChEBI" id="CHEBI:37565"/>
        <label>1</label>
    </ligand>
</feature>
<dbReference type="InterPro" id="IPR006073">
    <property type="entry name" value="GTP-bd"/>
</dbReference>
<evidence type="ECO:0000256" key="9">
    <source>
        <dbReference type="PROSITE-ProRule" id="PRU01049"/>
    </source>
</evidence>
<dbReference type="InterPro" id="IPR005225">
    <property type="entry name" value="Small_GTP-bd"/>
</dbReference>
<comment type="function">
    <text evidence="8 10">GTPase that plays an essential role in the late steps of ribosome biogenesis.</text>
</comment>
<sequence>MTGSHARALPTVVLVGRPNVGKSTLFNRITRTRRAIVNAMAGTTRDVMAHDAEWLGMSFRLVDTGGIFGHTEDPLHDLVVEHGKRAILQADLVIFVVDGREGRVSGDDEIAAEIRRVAQAPVLLAVNKADDKRARDRMYEFFAFGFDHVFEIAAEHGTGVHDLMDAVQGQLKAAGKVGGSVSVETPDEIAVAIVGRPNVGKSSLVNRLLREERLIVSDIPGTTRDAIDTLLQWHKRTFRIVDTAGIRRPGRVASSHAVEMVSVLTAKRAMERADVAVLVIDASQGATDQDAAIAGEAERLGCGMIIAANKWDLTKGEGDRYYKEFDEEQRFRMKFLEYAPLLHISALTGERATKLLETVDRVAMSRRRRITTGELNRFVERVGREHPPSTPDKRHVKILYAAQTGIAPPQFVFFTNVATEFHFSYERFLVNSLRDTFGFEGTPIRITVRKRGGREREKKH</sequence>
<dbReference type="InterPro" id="IPR031166">
    <property type="entry name" value="G_ENGA"/>
</dbReference>
<dbReference type="FunFam" id="3.30.300.20:FF:000004">
    <property type="entry name" value="GTPase Der"/>
    <property type="match status" value="1"/>
</dbReference>
<organism evidence="12 13">
    <name type="scientific">Luteitalea pratensis</name>
    <dbReference type="NCBI Taxonomy" id="1855912"/>
    <lineage>
        <taxon>Bacteria</taxon>
        <taxon>Pseudomonadati</taxon>
        <taxon>Acidobacteriota</taxon>
        <taxon>Vicinamibacteria</taxon>
        <taxon>Vicinamibacterales</taxon>
        <taxon>Vicinamibacteraceae</taxon>
        <taxon>Luteitalea</taxon>
    </lineage>
</organism>
<evidence type="ECO:0000256" key="3">
    <source>
        <dbReference type="ARBA" id="ARBA00022517"/>
    </source>
</evidence>
<feature type="binding site" evidence="8">
    <location>
        <begin position="63"/>
        <end position="67"/>
    </location>
    <ligand>
        <name>GTP</name>
        <dbReference type="ChEBI" id="CHEBI:37565"/>
        <label>1</label>
    </ligand>
</feature>
<dbReference type="CDD" id="cd01895">
    <property type="entry name" value="EngA2"/>
    <property type="match status" value="1"/>
</dbReference>
<accession>A0A143PPQ0</accession>
<gene>
    <name evidence="8 12" type="primary">der</name>
    <name evidence="12" type="ORF">LuPra_03820</name>
</gene>
<dbReference type="RefSeq" id="WP_110172210.1">
    <property type="nucleotide sequence ID" value="NZ_CP015136.1"/>
</dbReference>
<feature type="binding site" evidence="8">
    <location>
        <begin position="195"/>
        <end position="202"/>
    </location>
    <ligand>
        <name>GTP</name>
        <dbReference type="ChEBI" id="CHEBI:37565"/>
        <label>2</label>
    </ligand>
</feature>
<keyword evidence="6 8" id="KW-0342">GTP-binding</keyword>
<dbReference type="Pfam" id="PF01926">
    <property type="entry name" value="MMR_HSR1"/>
    <property type="match status" value="2"/>
</dbReference>
<protein>
    <recommendedName>
        <fullName evidence="2 8">GTPase Der</fullName>
    </recommendedName>
    <alternativeName>
        <fullName evidence="7 8">GTP-binding protein EngA</fullName>
    </alternativeName>
</protein>
<dbReference type="Pfam" id="PF14714">
    <property type="entry name" value="KH_dom-like"/>
    <property type="match status" value="1"/>
</dbReference>
<evidence type="ECO:0000256" key="4">
    <source>
        <dbReference type="ARBA" id="ARBA00022737"/>
    </source>
</evidence>
<dbReference type="InterPro" id="IPR015946">
    <property type="entry name" value="KH_dom-like_a/b"/>
</dbReference>
<dbReference type="GO" id="GO:0042254">
    <property type="term" value="P:ribosome biogenesis"/>
    <property type="evidence" value="ECO:0007669"/>
    <property type="project" value="UniProtKB-KW"/>
</dbReference>
<dbReference type="FunFam" id="3.40.50.300:FF:000040">
    <property type="entry name" value="GTPase Der"/>
    <property type="match status" value="1"/>
</dbReference>
<evidence type="ECO:0000259" key="11">
    <source>
        <dbReference type="PROSITE" id="PS51712"/>
    </source>
</evidence>
<dbReference type="HAMAP" id="MF_00195">
    <property type="entry name" value="GTPase_Der"/>
    <property type="match status" value="1"/>
</dbReference>
<dbReference type="GO" id="GO:0005525">
    <property type="term" value="F:GTP binding"/>
    <property type="evidence" value="ECO:0007669"/>
    <property type="project" value="UniProtKB-UniRule"/>
</dbReference>
<keyword evidence="5 8" id="KW-0547">Nucleotide-binding</keyword>
<comment type="similarity">
    <text evidence="1 8 9 10">Belongs to the TRAFAC class TrmE-Era-EngA-EngB-Septin-like GTPase superfamily. EngA (Der) GTPase family.</text>
</comment>
<keyword evidence="3 8" id="KW-0690">Ribosome biogenesis</keyword>
<evidence type="ECO:0000256" key="2">
    <source>
        <dbReference type="ARBA" id="ARBA00020953"/>
    </source>
</evidence>
<dbReference type="FunFam" id="3.40.50.300:FF:000494">
    <property type="entry name" value="tRNA modification GTPase MnmE"/>
    <property type="match status" value="1"/>
</dbReference>
<dbReference type="NCBIfam" id="TIGR03594">
    <property type="entry name" value="GTPase_EngA"/>
    <property type="match status" value="1"/>
</dbReference>
<keyword evidence="4 10" id="KW-0677">Repeat</keyword>
<feature type="domain" description="EngA-type G" evidence="11">
    <location>
        <begin position="10"/>
        <end position="175"/>
    </location>
</feature>
<dbReference type="STRING" id="1855912.LuPra_03820"/>
<dbReference type="OrthoDB" id="9805918at2"/>
<name>A0A143PPQ0_LUTPR</name>
<dbReference type="PIRSF" id="PIRSF006485">
    <property type="entry name" value="GTP-binding_EngA"/>
    <property type="match status" value="1"/>
</dbReference>
<evidence type="ECO:0000256" key="1">
    <source>
        <dbReference type="ARBA" id="ARBA00008279"/>
    </source>
</evidence>
<feature type="binding site" evidence="8">
    <location>
        <begin position="16"/>
        <end position="23"/>
    </location>
    <ligand>
        <name>GTP</name>
        <dbReference type="ChEBI" id="CHEBI:37565"/>
        <label>1</label>
    </ligand>
</feature>
<evidence type="ECO:0000256" key="8">
    <source>
        <dbReference type="HAMAP-Rule" id="MF_00195"/>
    </source>
</evidence>
<dbReference type="InterPro" id="IPR027417">
    <property type="entry name" value="P-loop_NTPase"/>
</dbReference>
<dbReference type="PANTHER" id="PTHR43834:SF6">
    <property type="entry name" value="GTPASE DER"/>
    <property type="match status" value="1"/>
</dbReference>
<reference evidence="12 13" key="1">
    <citation type="journal article" date="2016" name="Genome Announc.">
        <title>First Complete Genome Sequence of a Subdivision 6 Acidobacterium Strain.</title>
        <authorList>
            <person name="Huang S."/>
            <person name="Vieira S."/>
            <person name="Bunk B."/>
            <person name="Riedel T."/>
            <person name="Sproer C."/>
            <person name="Overmann J."/>
        </authorList>
    </citation>
    <scope>NUCLEOTIDE SEQUENCE [LARGE SCALE GENOMIC DNA]</scope>
    <source>
        <strain evidence="13">DSM 100886 HEG_-6_39</strain>
    </source>
</reference>
<dbReference type="NCBIfam" id="TIGR00231">
    <property type="entry name" value="small_GTP"/>
    <property type="match status" value="2"/>
</dbReference>
<evidence type="ECO:0000256" key="10">
    <source>
        <dbReference type="RuleBase" id="RU004481"/>
    </source>
</evidence>
<dbReference type="EMBL" id="CP015136">
    <property type="protein sequence ID" value="AMY10582.1"/>
    <property type="molecule type" value="Genomic_DNA"/>
</dbReference>
<feature type="domain" description="EngA-type G" evidence="11">
    <location>
        <begin position="189"/>
        <end position="367"/>
    </location>
</feature>
<dbReference type="Gene3D" id="3.30.300.20">
    <property type="match status" value="1"/>
</dbReference>
<dbReference type="InterPro" id="IPR032859">
    <property type="entry name" value="KH_dom-like"/>
</dbReference>
<evidence type="ECO:0000256" key="7">
    <source>
        <dbReference type="ARBA" id="ARBA00032345"/>
    </source>
</evidence>
<dbReference type="Gene3D" id="3.40.50.300">
    <property type="entry name" value="P-loop containing nucleotide triphosphate hydrolases"/>
    <property type="match status" value="2"/>
</dbReference>
<dbReference type="PATRIC" id="fig|1813736.3.peg.4027"/>
<dbReference type="Proteomes" id="UP000076079">
    <property type="component" value="Chromosome"/>
</dbReference>